<protein>
    <recommendedName>
        <fullName evidence="4">O-antigen polysaccharide polymerase Wzy</fullName>
    </recommendedName>
</protein>
<keyword evidence="1" id="KW-0812">Transmembrane</keyword>
<evidence type="ECO:0000313" key="3">
    <source>
        <dbReference type="Proteomes" id="UP000479563"/>
    </source>
</evidence>
<feature type="transmembrane region" description="Helical" evidence="1">
    <location>
        <begin position="129"/>
        <end position="155"/>
    </location>
</feature>
<feature type="transmembrane region" description="Helical" evidence="1">
    <location>
        <begin position="89"/>
        <end position="109"/>
    </location>
</feature>
<dbReference type="RefSeq" id="WP_154267607.1">
    <property type="nucleotide sequence ID" value="NZ_DAWDDN010000011.1"/>
</dbReference>
<feature type="transmembrane region" description="Helical" evidence="1">
    <location>
        <begin position="235"/>
        <end position="255"/>
    </location>
</feature>
<keyword evidence="1" id="KW-0472">Membrane</keyword>
<feature type="transmembrane region" description="Helical" evidence="1">
    <location>
        <begin position="60"/>
        <end position="82"/>
    </location>
</feature>
<dbReference type="AlphaFoldDB" id="A0A6L5TBR1"/>
<feature type="transmembrane region" description="Helical" evidence="1">
    <location>
        <begin position="12"/>
        <end position="29"/>
    </location>
</feature>
<evidence type="ECO:0000256" key="1">
    <source>
        <dbReference type="SAM" id="Phobius"/>
    </source>
</evidence>
<evidence type="ECO:0000313" key="2">
    <source>
        <dbReference type="EMBL" id="MSC61627.1"/>
    </source>
</evidence>
<accession>A0A6L5TBR1</accession>
<evidence type="ECO:0008006" key="4">
    <source>
        <dbReference type="Google" id="ProtNLM"/>
    </source>
</evidence>
<feature type="transmembrane region" description="Helical" evidence="1">
    <location>
        <begin position="393"/>
        <end position="410"/>
    </location>
</feature>
<sequence>MTNMHIKIKVNSIYFLVFTVIIALIGYCMEQPMVCLLIAMFQLIVIVHAAKISIFSILAVLINFCLVQQYAAFIGVEVYGLLGIKSVPIYFYELFLCVYFFNAVLHLFITHSNCLRNESELFKEKLDIGYGFSIVLAVLAVVITVLIFPTMPSLLTFSTVQRFDGGILSFSGWSCIPFFFLAIAIINRKGYKYVVPMAVFVSIWYVFHGERVDCIGFLALFAIGYYNEHREKSTIIKICISGLVIIITLVGVGFLRGGTDSINYGDLLHGVFIQSTACDVTYVFNCAVDLTKNSLSYHGITYLSYLINCIPLLEDPYSFQSYIHNDYVTAGGGLFFAEPIANFGVGFACVFSAFYILFLVSVIRKRTRYRYMVYAAICITIFRSAWYGLNYPIITILYFAPALLVAYNLLTRKKES</sequence>
<feature type="transmembrane region" description="Helical" evidence="1">
    <location>
        <begin position="36"/>
        <end position="54"/>
    </location>
</feature>
<feature type="transmembrane region" description="Helical" evidence="1">
    <location>
        <begin position="167"/>
        <end position="186"/>
    </location>
</feature>
<feature type="transmembrane region" description="Helical" evidence="1">
    <location>
        <begin position="340"/>
        <end position="362"/>
    </location>
</feature>
<dbReference type="EMBL" id="WKQP01000047">
    <property type="protein sequence ID" value="MSC61627.1"/>
    <property type="molecule type" value="Genomic_DNA"/>
</dbReference>
<dbReference type="Proteomes" id="UP000479563">
    <property type="component" value="Unassembled WGS sequence"/>
</dbReference>
<proteinExistence type="predicted"/>
<organism evidence="2 3">
    <name type="scientific">Agathobacter rectalis</name>
    <dbReference type="NCBI Taxonomy" id="39491"/>
    <lineage>
        <taxon>Bacteria</taxon>
        <taxon>Bacillati</taxon>
        <taxon>Bacillota</taxon>
        <taxon>Clostridia</taxon>
        <taxon>Lachnospirales</taxon>
        <taxon>Lachnospiraceae</taxon>
        <taxon>Agathobacter</taxon>
    </lineage>
</organism>
<keyword evidence="1" id="KW-1133">Transmembrane helix</keyword>
<reference evidence="2 3" key="1">
    <citation type="journal article" date="2019" name="Nat. Med.">
        <title>A library of human gut bacterial isolates paired with longitudinal multiomics data enables mechanistic microbiome research.</title>
        <authorList>
            <person name="Poyet M."/>
            <person name="Groussin M."/>
            <person name="Gibbons S.M."/>
            <person name="Avila-Pacheco J."/>
            <person name="Jiang X."/>
            <person name="Kearney S.M."/>
            <person name="Perrotta A.R."/>
            <person name="Berdy B."/>
            <person name="Zhao S."/>
            <person name="Lieberman T.D."/>
            <person name="Swanson P.K."/>
            <person name="Smith M."/>
            <person name="Roesemann S."/>
            <person name="Alexander J.E."/>
            <person name="Rich S.A."/>
            <person name="Livny J."/>
            <person name="Vlamakis H."/>
            <person name="Clish C."/>
            <person name="Bullock K."/>
            <person name="Deik A."/>
            <person name="Scott J."/>
            <person name="Pierce K.A."/>
            <person name="Xavier R.J."/>
            <person name="Alm E.J."/>
        </authorList>
    </citation>
    <scope>NUCLEOTIDE SEQUENCE [LARGE SCALE GENOMIC DNA]</scope>
    <source>
        <strain evidence="2 3">BIOML-A11</strain>
    </source>
</reference>
<gene>
    <name evidence="2" type="ORF">GKE07_15880</name>
</gene>
<name>A0A6L5TBR1_9FIRM</name>
<feature type="transmembrane region" description="Helical" evidence="1">
    <location>
        <begin position="369"/>
        <end position="387"/>
    </location>
</feature>
<comment type="caution">
    <text evidence="2">The sequence shown here is derived from an EMBL/GenBank/DDBJ whole genome shotgun (WGS) entry which is preliminary data.</text>
</comment>